<keyword evidence="2" id="KW-0812">Transmembrane</keyword>
<organism evidence="4 5">
    <name type="scientific">Panaeolus cyanescens</name>
    <dbReference type="NCBI Taxonomy" id="181874"/>
    <lineage>
        <taxon>Eukaryota</taxon>
        <taxon>Fungi</taxon>
        <taxon>Dikarya</taxon>
        <taxon>Basidiomycota</taxon>
        <taxon>Agaricomycotina</taxon>
        <taxon>Agaricomycetes</taxon>
        <taxon>Agaricomycetidae</taxon>
        <taxon>Agaricales</taxon>
        <taxon>Agaricineae</taxon>
        <taxon>Galeropsidaceae</taxon>
        <taxon>Panaeolus</taxon>
    </lineage>
</organism>
<name>A0A409VL25_9AGAR</name>
<keyword evidence="2" id="KW-0472">Membrane</keyword>
<feature type="chain" id="PRO_5019231054" description="Macrofage activating glycoprotein" evidence="3">
    <location>
        <begin position="22"/>
        <end position="719"/>
    </location>
</feature>
<keyword evidence="2" id="KW-1133">Transmembrane helix</keyword>
<dbReference type="Proteomes" id="UP000284842">
    <property type="component" value="Unassembled WGS sequence"/>
</dbReference>
<evidence type="ECO:0000256" key="1">
    <source>
        <dbReference type="SAM" id="MobiDB-lite"/>
    </source>
</evidence>
<evidence type="ECO:0000313" key="4">
    <source>
        <dbReference type="EMBL" id="PPQ66937.1"/>
    </source>
</evidence>
<feature type="compositionally biased region" description="Low complexity" evidence="1">
    <location>
        <begin position="658"/>
        <end position="678"/>
    </location>
</feature>
<gene>
    <name evidence="4" type="ORF">CVT24_008534</name>
</gene>
<dbReference type="InParanoid" id="A0A409VL25"/>
<proteinExistence type="predicted"/>
<dbReference type="STRING" id="181874.A0A409VL25"/>
<sequence>MSPVALSRYLSLLVAITATVAQQSTYPATPLASKRFPTPTDLPYKVDNDVGLIRGNQLGYNICNGTTENQQSLCQTSYFNSLDDFCLWAPPEMGKNVGDIEGEMVAWCTKPGHGTRLIPADALTGVQFLKTPDYIQAVGFIDQTKINMVAGDYGGEMDPHGADLRGNPMGGVMYSNAWTGQYVQAVEWTNFMGSNAFCLKACDPAGPNAAHFCEHIYDRIGCAFNAPNNAQNNVFESCDAENADYPGIYTDASGAVQTYTQPPESLGPITTVPYVARVPSSSNCKTFTSAELFTGLPTIAPTGASSAPTQSGLSTKPAGAGASGSVTRSGAAPAQTSTGDAGSLGVGMFSMNLLKMLSNLVALALSAGFVAAQVPTETYPATPLAQKGPFAYPTGIPYKVDTDTHLIRGVQHGYNICNETTAGQDSLCQTSWLNALDDFCLWAPPDMGRTVGDIEGIMVAWCTKPQHGARLIPDGALYGVQYTKTPDYVQVVGFIDQTKINILADDYGGEMDPHGADLRGNPMGGLVYTDKFTGSPVQGIEWHNFIGSNQFCFKVCDPAGPAADRYCEHILDRIGCAFNAPNNARNGTFESCDGESQDFPGVYTDSAGVVQTYTQPPESLGPITTMPYVARVPASSNCVQFESASIFSGLPVVTPTGASTTPGAPAATSGGASRPATSPSKSGSAANTGATDAPTGGAGALSISLIAVAGSVFAALFFA</sequence>
<feature type="compositionally biased region" description="Polar residues" evidence="1">
    <location>
        <begin position="303"/>
        <end position="314"/>
    </location>
</feature>
<feature type="region of interest" description="Disordered" evidence="1">
    <location>
        <begin position="658"/>
        <end position="693"/>
    </location>
</feature>
<dbReference type="AlphaFoldDB" id="A0A409VL25"/>
<feature type="compositionally biased region" description="Polar residues" evidence="1">
    <location>
        <begin position="324"/>
        <end position="338"/>
    </location>
</feature>
<feature type="region of interest" description="Disordered" evidence="1">
    <location>
        <begin position="303"/>
        <end position="338"/>
    </location>
</feature>
<protein>
    <recommendedName>
        <fullName evidence="6">Macrofage activating glycoprotein</fullName>
    </recommendedName>
</protein>
<dbReference type="EMBL" id="NHTK01006030">
    <property type="protein sequence ID" value="PPQ66937.1"/>
    <property type="molecule type" value="Genomic_DNA"/>
</dbReference>
<keyword evidence="3" id="KW-0732">Signal</keyword>
<comment type="caution">
    <text evidence="4">The sequence shown here is derived from an EMBL/GenBank/DDBJ whole genome shotgun (WGS) entry which is preliminary data.</text>
</comment>
<evidence type="ECO:0000256" key="3">
    <source>
        <dbReference type="SAM" id="SignalP"/>
    </source>
</evidence>
<feature type="transmembrane region" description="Helical" evidence="2">
    <location>
        <begin position="697"/>
        <end position="718"/>
    </location>
</feature>
<feature type="signal peptide" evidence="3">
    <location>
        <begin position="1"/>
        <end position="21"/>
    </location>
</feature>
<evidence type="ECO:0000256" key="2">
    <source>
        <dbReference type="SAM" id="Phobius"/>
    </source>
</evidence>
<dbReference type="OrthoDB" id="3044029at2759"/>
<evidence type="ECO:0008006" key="6">
    <source>
        <dbReference type="Google" id="ProtNLM"/>
    </source>
</evidence>
<evidence type="ECO:0000313" key="5">
    <source>
        <dbReference type="Proteomes" id="UP000284842"/>
    </source>
</evidence>
<accession>A0A409VL25</accession>
<reference evidence="4 5" key="1">
    <citation type="journal article" date="2018" name="Evol. Lett.">
        <title>Horizontal gene cluster transfer increased hallucinogenic mushroom diversity.</title>
        <authorList>
            <person name="Reynolds H.T."/>
            <person name="Vijayakumar V."/>
            <person name="Gluck-Thaler E."/>
            <person name="Korotkin H.B."/>
            <person name="Matheny P.B."/>
            <person name="Slot J.C."/>
        </authorList>
    </citation>
    <scope>NUCLEOTIDE SEQUENCE [LARGE SCALE GENOMIC DNA]</scope>
    <source>
        <strain evidence="4 5">2629</strain>
    </source>
</reference>
<keyword evidence="5" id="KW-1185">Reference proteome</keyword>